<dbReference type="InterPro" id="IPR043972">
    <property type="entry name" value="FUZ/MON1/HPS1_longin_1"/>
</dbReference>
<gene>
    <name evidence="5" type="primary">8238499</name>
    <name evidence="4" type="ORF">Phum_PHUM202080</name>
</gene>
<evidence type="ECO:0000259" key="2">
    <source>
        <dbReference type="Pfam" id="PF19037"/>
    </source>
</evidence>
<dbReference type="GO" id="GO:0031085">
    <property type="term" value="C:BLOC-3 complex"/>
    <property type="evidence" value="ECO:0007669"/>
    <property type="project" value="TreeGrafter"/>
</dbReference>
<dbReference type="Pfam" id="PF19037">
    <property type="entry name" value="Fuz_longin_2"/>
    <property type="match status" value="1"/>
</dbReference>
<dbReference type="InterPro" id="IPR043971">
    <property type="entry name" value="FUZ/MON1/HPS1_longin_2"/>
</dbReference>
<dbReference type="PANTHER" id="PTHR12761">
    <property type="entry name" value="HERMANSKY-PUDLAK SYNDROME PROTEIN 1"/>
    <property type="match status" value="1"/>
</dbReference>
<dbReference type="FunCoup" id="E0VH59">
    <property type="interactions" value="12"/>
</dbReference>
<dbReference type="OMA" id="TFNYAYF"/>
<dbReference type="CTD" id="8238499"/>
<dbReference type="Proteomes" id="UP000009046">
    <property type="component" value="Unassembled WGS sequence"/>
</dbReference>
<dbReference type="KEGG" id="phu:Phum_PHUM202080"/>
<feature type="domain" description="FUZ/MON1/HPS1 first Longin" evidence="1">
    <location>
        <begin position="3"/>
        <end position="149"/>
    </location>
</feature>
<dbReference type="RefSeq" id="XP_002425453.1">
    <property type="nucleotide sequence ID" value="XM_002425408.1"/>
</dbReference>
<dbReference type="InParanoid" id="E0VH59"/>
<sequence>MQCLLIFDQLNDILFCKCNKKFIKHAVKVAKNQGLLQDNDLENSKQSKLTSNVVIQLFSPIIASQRLMTCQFGNSYSSIQCEDNVNLVFNEYMGYLFVHIGTHSVELLHRSLGICITFVKHLCGPNIPILKTNESKTNLLSKLLDTWFHLREKDQSVLVEAVEQLLVNNELSVTTLKTLQDAVNKLQQQTSFSKIHGLLLVNNKFVSLYSSRSAEDLIPSDIIFLGILVESYGLSNKSCKQEKFINELSYNFHANENQTNGKQQHLNNDDVNNVHSHVILMSENRPYAVHVCRLDENVYFLLLFEIGSNSISMGLNDAFSALNALQNLQLQKDMEGVRHAFDFLDSVLQKNIQTIWSFIKKKYTEFIKYPDSECVIQIESSTSRFLDCLKQLLEITCLDESVLHNNRAVIEGICETAKTKLKDFSEFLKVKALRNFTLTSRASLTINKYLEEFPGLVHFIYIDRHLHRLTAPTLNFTYEETAVLTKKQLWSMVDYSRSQLRDGHFSIMWKDTTFNYAYFLWFEKPSGSPLKPKIYPTSLIKNFSPPGILIEDFYKRLIEACFPKMSSRDVRCYELFCIHLGLATSSCVLEHSRRLAATIWEVTGLPVNPVDFL</sequence>
<keyword evidence="6" id="KW-1185">Reference proteome</keyword>
<dbReference type="VEuPathDB" id="VectorBase:PHUM202080"/>
<dbReference type="GO" id="GO:0005085">
    <property type="term" value="F:guanyl-nucleotide exchange factor activity"/>
    <property type="evidence" value="ECO:0007669"/>
    <property type="project" value="TreeGrafter"/>
</dbReference>
<accession>E0VH59</accession>
<dbReference type="eggNOG" id="ENOG502QW8U">
    <property type="taxonomic scope" value="Eukaryota"/>
</dbReference>
<reference evidence="4" key="1">
    <citation type="submission" date="2007-04" db="EMBL/GenBank/DDBJ databases">
        <title>Annotation of Pediculus humanus corporis strain USDA.</title>
        <authorList>
            <person name="Kirkness E."/>
            <person name="Hannick L."/>
            <person name="Hass B."/>
            <person name="Bruggner R."/>
            <person name="Lawson D."/>
            <person name="Bidwell S."/>
            <person name="Joardar V."/>
            <person name="Caler E."/>
            <person name="Walenz B."/>
            <person name="Inman J."/>
            <person name="Schobel S."/>
            <person name="Galinsky K."/>
            <person name="Amedeo P."/>
            <person name="Strausberg R."/>
        </authorList>
    </citation>
    <scope>NUCLEOTIDE SEQUENCE</scope>
    <source>
        <strain evidence="4">USDA</strain>
    </source>
</reference>
<dbReference type="EMBL" id="AAZO01002344">
    <property type="status" value="NOT_ANNOTATED_CDS"/>
    <property type="molecule type" value="Genomic_DNA"/>
</dbReference>
<dbReference type="InterPro" id="IPR026053">
    <property type="entry name" value="HPS1"/>
</dbReference>
<dbReference type="HOGENOM" id="CLU_016960_2_0_1"/>
<feature type="domain" description="FUZ/MON1/HPS1 third Longin" evidence="3">
    <location>
        <begin position="455"/>
        <end position="601"/>
    </location>
</feature>
<dbReference type="Pfam" id="PF19038">
    <property type="entry name" value="Fuz_longin_3"/>
    <property type="match status" value="1"/>
</dbReference>
<dbReference type="PANTHER" id="PTHR12761:SF1">
    <property type="entry name" value="BLOC-3 COMPLEX MEMBER HPS1"/>
    <property type="match status" value="1"/>
</dbReference>
<dbReference type="STRING" id="121224.E0VH59"/>
<evidence type="ECO:0000313" key="5">
    <source>
        <dbReference type="EnsemblMetazoa" id="PHUM202080-PA"/>
    </source>
</evidence>
<dbReference type="GO" id="GO:0016192">
    <property type="term" value="P:vesicle-mediated transport"/>
    <property type="evidence" value="ECO:0007669"/>
    <property type="project" value="InterPro"/>
</dbReference>
<dbReference type="EMBL" id="DS235161">
    <property type="protein sequence ID" value="EEB12715.1"/>
    <property type="molecule type" value="Genomic_DNA"/>
</dbReference>
<dbReference type="GeneID" id="8238499"/>
<evidence type="ECO:0008006" key="7">
    <source>
        <dbReference type="Google" id="ProtNLM"/>
    </source>
</evidence>
<evidence type="ECO:0000259" key="3">
    <source>
        <dbReference type="Pfam" id="PF19038"/>
    </source>
</evidence>
<evidence type="ECO:0000259" key="1">
    <source>
        <dbReference type="Pfam" id="PF19036"/>
    </source>
</evidence>
<reference evidence="5" key="3">
    <citation type="submission" date="2021-02" db="UniProtKB">
        <authorList>
            <consortium name="EnsemblMetazoa"/>
        </authorList>
    </citation>
    <scope>IDENTIFICATION</scope>
    <source>
        <strain evidence="5">USDA</strain>
    </source>
</reference>
<protein>
    <recommendedName>
        <fullName evidence="7">Hermansky-Pudlak syndrome 1 protein</fullName>
    </recommendedName>
</protein>
<reference evidence="4" key="2">
    <citation type="submission" date="2007-04" db="EMBL/GenBank/DDBJ databases">
        <title>The genome of the human body louse.</title>
        <authorList>
            <consortium name="The Human Body Louse Genome Consortium"/>
            <person name="Kirkness E."/>
            <person name="Walenz B."/>
            <person name="Hass B."/>
            <person name="Bruggner R."/>
            <person name="Strausberg R."/>
        </authorList>
    </citation>
    <scope>NUCLEOTIDE SEQUENCE</scope>
    <source>
        <strain evidence="4">USDA</strain>
    </source>
</reference>
<evidence type="ECO:0000313" key="6">
    <source>
        <dbReference type="Proteomes" id="UP000009046"/>
    </source>
</evidence>
<dbReference type="InterPro" id="IPR043970">
    <property type="entry name" value="FUZ/MON1/HPS1_longin_3"/>
</dbReference>
<dbReference type="AlphaFoldDB" id="E0VH59"/>
<dbReference type="Pfam" id="PF19036">
    <property type="entry name" value="Fuz_longin_1"/>
    <property type="match status" value="1"/>
</dbReference>
<name>E0VH59_PEDHC</name>
<feature type="domain" description="FUZ/MON1/HPS1 second Longin" evidence="2">
    <location>
        <begin position="193"/>
        <end position="262"/>
    </location>
</feature>
<organism>
    <name type="scientific">Pediculus humanus subsp. corporis</name>
    <name type="common">Body louse</name>
    <dbReference type="NCBI Taxonomy" id="121224"/>
    <lineage>
        <taxon>Eukaryota</taxon>
        <taxon>Metazoa</taxon>
        <taxon>Ecdysozoa</taxon>
        <taxon>Arthropoda</taxon>
        <taxon>Hexapoda</taxon>
        <taxon>Insecta</taxon>
        <taxon>Pterygota</taxon>
        <taxon>Neoptera</taxon>
        <taxon>Paraneoptera</taxon>
        <taxon>Psocodea</taxon>
        <taxon>Troctomorpha</taxon>
        <taxon>Phthiraptera</taxon>
        <taxon>Anoplura</taxon>
        <taxon>Pediculidae</taxon>
        <taxon>Pediculus</taxon>
    </lineage>
</organism>
<dbReference type="OrthoDB" id="10255234at2759"/>
<dbReference type="EnsemblMetazoa" id="PHUM202080-RA">
    <property type="protein sequence ID" value="PHUM202080-PA"/>
    <property type="gene ID" value="PHUM202080"/>
</dbReference>
<evidence type="ECO:0000313" key="4">
    <source>
        <dbReference type="EMBL" id="EEB12715.1"/>
    </source>
</evidence>
<proteinExistence type="predicted"/>